<dbReference type="Proteomes" id="UP000321261">
    <property type="component" value="Unassembled WGS sequence"/>
</dbReference>
<feature type="compositionally biased region" description="Basic and acidic residues" evidence="1">
    <location>
        <begin position="1"/>
        <end position="38"/>
    </location>
</feature>
<protein>
    <submittedName>
        <fullName evidence="2">Uncharacterized protein</fullName>
    </submittedName>
</protein>
<feature type="compositionally biased region" description="Polar residues" evidence="1">
    <location>
        <begin position="41"/>
        <end position="59"/>
    </location>
</feature>
<name>A0A561SQ76_9PSEU</name>
<reference evidence="2 3" key="1">
    <citation type="submission" date="2019-06" db="EMBL/GenBank/DDBJ databases">
        <title>Sequencing the genomes of 1000 actinobacteria strains.</title>
        <authorList>
            <person name="Klenk H.-P."/>
        </authorList>
    </citation>
    <scope>NUCLEOTIDE SEQUENCE [LARGE SCALE GENOMIC DNA]</scope>
    <source>
        <strain evidence="2 3">DSM 45671</strain>
    </source>
</reference>
<dbReference type="AlphaFoldDB" id="A0A561SQ76"/>
<feature type="region of interest" description="Disordered" evidence="1">
    <location>
        <begin position="1"/>
        <end position="59"/>
    </location>
</feature>
<evidence type="ECO:0000313" key="2">
    <source>
        <dbReference type="EMBL" id="TWF77017.1"/>
    </source>
</evidence>
<evidence type="ECO:0000313" key="3">
    <source>
        <dbReference type="Proteomes" id="UP000321261"/>
    </source>
</evidence>
<gene>
    <name evidence="2" type="ORF">FHX44_112916</name>
</gene>
<sequence>MAETDEHPVDRAEHGERHGECDRARERPADGLADDRGQPADNGTPSTPITAPGTLTSAS</sequence>
<accession>A0A561SQ76</accession>
<dbReference type="RefSeq" id="WP_170308904.1">
    <property type="nucleotide sequence ID" value="NZ_VIWU01000001.1"/>
</dbReference>
<proteinExistence type="predicted"/>
<comment type="caution">
    <text evidence="2">The sequence shown here is derived from an EMBL/GenBank/DDBJ whole genome shotgun (WGS) entry which is preliminary data.</text>
</comment>
<evidence type="ECO:0000256" key="1">
    <source>
        <dbReference type="SAM" id="MobiDB-lite"/>
    </source>
</evidence>
<organism evidence="2 3">
    <name type="scientific">Pseudonocardia hierapolitana</name>
    <dbReference type="NCBI Taxonomy" id="1128676"/>
    <lineage>
        <taxon>Bacteria</taxon>
        <taxon>Bacillati</taxon>
        <taxon>Actinomycetota</taxon>
        <taxon>Actinomycetes</taxon>
        <taxon>Pseudonocardiales</taxon>
        <taxon>Pseudonocardiaceae</taxon>
        <taxon>Pseudonocardia</taxon>
    </lineage>
</organism>
<keyword evidence="3" id="KW-1185">Reference proteome</keyword>
<dbReference type="EMBL" id="VIWU01000001">
    <property type="protein sequence ID" value="TWF77017.1"/>
    <property type="molecule type" value="Genomic_DNA"/>
</dbReference>